<reference evidence="1" key="1">
    <citation type="submission" date="2014-11" db="EMBL/GenBank/DDBJ databases">
        <authorList>
            <person name="Amaro Gonzalez C."/>
        </authorList>
    </citation>
    <scope>NUCLEOTIDE SEQUENCE</scope>
</reference>
<organism evidence="1">
    <name type="scientific">Anguilla anguilla</name>
    <name type="common">European freshwater eel</name>
    <name type="synonym">Muraena anguilla</name>
    <dbReference type="NCBI Taxonomy" id="7936"/>
    <lineage>
        <taxon>Eukaryota</taxon>
        <taxon>Metazoa</taxon>
        <taxon>Chordata</taxon>
        <taxon>Craniata</taxon>
        <taxon>Vertebrata</taxon>
        <taxon>Euteleostomi</taxon>
        <taxon>Actinopterygii</taxon>
        <taxon>Neopterygii</taxon>
        <taxon>Teleostei</taxon>
        <taxon>Anguilliformes</taxon>
        <taxon>Anguillidae</taxon>
        <taxon>Anguilla</taxon>
    </lineage>
</organism>
<proteinExistence type="predicted"/>
<dbReference type="AlphaFoldDB" id="A0A0E9WP82"/>
<reference evidence="1" key="2">
    <citation type="journal article" date="2015" name="Fish Shellfish Immunol.">
        <title>Early steps in the European eel (Anguilla anguilla)-Vibrio vulnificus interaction in the gills: Role of the RtxA13 toxin.</title>
        <authorList>
            <person name="Callol A."/>
            <person name="Pajuelo D."/>
            <person name="Ebbesson L."/>
            <person name="Teles M."/>
            <person name="MacKenzie S."/>
            <person name="Amaro C."/>
        </authorList>
    </citation>
    <scope>NUCLEOTIDE SEQUENCE</scope>
</reference>
<accession>A0A0E9WP82</accession>
<name>A0A0E9WP82_ANGAN</name>
<evidence type="ECO:0000313" key="1">
    <source>
        <dbReference type="EMBL" id="JAH91365.1"/>
    </source>
</evidence>
<dbReference type="EMBL" id="GBXM01017212">
    <property type="protein sequence ID" value="JAH91365.1"/>
    <property type="molecule type" value="Transcribed_RNA"/>
</dbReference>
<sequence>MVAEHTTILSRSVLDGDDDDDVFFLCQTSYTVFFPLPIPINFLCSTLQFCDEVL</sequence>
<protein>
    <submittedName>
        <fullName evidence="1">Uncharacterized protein</fullName>
    </submittedName>
</protein>